<proteinExistence type="predicted"/>
<sequence length="160" mass="17883">MASNPEASRKCKIPSKPAIPDRGYPALIPHSYRHDYPAVIAPPFYALCIATRSLGSSSDVARSSLNFEAITLGITAGPQKPLFPAPPLQRPSDVQAKGFYTAFNKTIELNTITRQHKVDNINVRFCKVRWVNEIVHPVHLVAKQKFRKLIQRIPEVIEEG</sequence>
<evidence type="ECO:0000313" key="2">
    <source>
        <dbReference type="Proteomes" id="UP001149079"/>
    </source>
</evidence>
<dbReference type="GeneID" id="81400481"/>
<gene>
    <name evidence="1" type="ORF">N7515_000567</name>
</gene>
<reference evidence="1" key="2">
    <citation type="journal article" date="2023" name="IMA Fungus">
        <title>Comparative genomic study of the Penicillium genus elucidates a diverse pangenome and 15 lateral gene transfer events.</title>
        <authorList>
            <person name="Petersen C."/>
            <person name="Sorensen T."/>
            <person name="Nielsen M.R."/>
            <person name="Sondergaard T.E."/>
            <person name="Sorensen J.L."/>
            <person name="Fitzpatrick D.A."/>
            <person name="Frisvad J.C."/>
            <person name="Nielsen K.L."/>
        </authorList>
    </citation>
    <scope>NUCLEOTIDE SEQUENCE</scope>
    <source>
        <strain evidence="1">IBT 22155</strain>
    </source>
</reference>
<dbReference type="Proteomes" id="UP001149079">
    <property type="component" value="Unassembled WGS sequence"/>
</dbReference>
<protein>
    <submittedName>
        <fullName evidence="1">Uncharacterized protein</fullName>
    </submittedName>
</protein>
<accession>A0A9W9LBP2</accession>
<keyword evidence="2" id="KW-1185">Reference proteome</keyword>
<dbReference type="EMBL" id="JAPQKL010000001">
    <property type="protein sequence ID" value="KAJ5146003.1"/>
    <property type="molecule type" value="Genomic_DNA"/>
</dbReference>
<comment type="caution">
    <text evidence="1">The sequence shown here is derived from an EMBL/GenBank/DDBJ whole genome shotgun (WGS) entry which is preliminary data.</text>
</comment>
<organism evidence="1 2">
    <name type="scientific">Penicillium bovifimosum</name>
    <dbReference type="NCBI Taxonomy" id="126998"/>
    <lineage>
        <taxon>Eukaryota</taxon>
        <taxon>Fungi</taxon>
        <taxon>Dikarya</taxon>
        <taxon>Ascomycota</taxon>
        <taxon>Pezizomycotina</taxon>
        <taxon>Eurotiomycetes</taxon>
        <taxon>Eurotiomycetidae</taxon>
        <taxon>Eurotiales</taxon>
        <taxon>Aspergillaceae</taxon>
        <taxon>Penicillium</taxon>
    </lineage>
</organism>
<dbReference type="AlphaFoldDB" id="A0A9W9LBP2"/>
<dbReference type="RefSeq" id="XP_056526477.1">
    <property type="nucleotide sequence ID" value="XM_056661311.1"/>
</dbReference>
<name>A0A9W9LBP2_9EURO</name>
<reference evidence="1" key="1">
    <citation type="submission" date="2022-11" db="EMBL/GenBank/DDBJ databases">
        <authorList>
            <person name="Petersen C."/>
        </authorList>
    </citation>
    <scope>NUCLEOTIDE SEQUENCE</scope>
    <source>
        <strain evidence="1">IBT 22155</strain>
    </source>
</reference>
<evidence type="ECO:0000313" key="1">
    <source>
        <dbReference type="EMBL" id="KAJ5146003.1"/>
    </source>
</evidence>